<evidence type="ECO:0000256" key="2">
    <source>
        <dbReference type="ARBA" id="ARBA00023172"/>
    </source>
</evidence>
<keyword evidence="1" id="KW-0238">DNA-binding</keyword>
<protein>
    <submittedName>
        <fullName evidence="4">Excisionase</fullName>
    </submittedName>
</protein>
<dbReference type="AlphaFoldDB" id="A0AAJ2VD91"/>
<dbReference type="GO" id="GO:0003677">
    <property type="term" value="F:DNA binding"/>
    <property type="evidence" value="ECO:0007669"/>
    <property type="project" value="UniProtKB-KW"/>
</dbReference>
<keyword evidence="2" id="KW-0233">DNA recombination</keyword>
<name>A0AAJ2VD91_DELAC</name>
<dbReference type="Pfam" id="PF07825">
    <property type="entry name" value="Exc"/>
    <property type="match status" value="1"/>
</dbReference>
<feature type="domain" description="Excisionase-like" evidence="3">
    <location>
        <begin position="5"/>
        <end position="69"/>
    </location>
</feature>
<accession>A0AAJ2VD91</accession>
<dbReference type="RefSeq" id="WP_319077212.1">
    <property type="nucleotide sequence ID" value="NZ_JAWWMZ010000028.1"/>
</dbReference>
<dbReference type="InterPro" id="IPR012884">
    <property type="entry name" value="Excisionase-like"/>
</dbReference>
<proteinExistence type="predicted"/>
<evidence type="ECO:0000313" key="5">
    <source>
        <dbReference type="Proteomes" id="UP001287445"/>
    </source>
</evidence>
<comment type="caution">
    <text evidence="4">The sequence shown here is derived from an EMBL/GenBank/DDBJ whole genome shotgun (WGS) entry which is preliminary data.</text>
</comment>
<sequence>MSKRVKLLDWAERHFDPVPSLWTLRRLVRDGKIEPKPVKVGKCYYVQEDARPIDHNQRQTLLDRVRARKAA</sequence>
<evidence type="ECO:0000256" key="1">
    <source>
        <dbReference type="ARBA" id="ARBA00023125"/>
    </source>
</evidence>
<evidence type="ECO:0000313" key="4">
    <source>
        <dbReference type="EMBL" id="MDX4958201.1"/>
    </source>
</evidence>
<dbReference type="InterPro" id="IPR038137">
    <property type="entry name" value="Excisionase-like_sf"/>
</dbReference>
<dbReference type="EMBL" id="JAWWMZ010000028">
    <property type="protein sequence ID" value="MDX4958201.1"/>
    <property type="molecule type" value="Genomic_DNA"/>
</dbReference>
<gene>
    <name evidence="4" type="ORF">SGN30_32665</name>
</gene>
<dbReference type="GO" id="GO:0006310">
    <property type="term" value="P:DNA recombination"/>
    <property type="evidence" value="ECO:0007669"/>
    <property type="project" value="UniProtKB-KW"/>
</dbReference>
<dbReference type="SUPFAM" id="SSF46955">
    <property type="entry name" value="Putative DNA-binding domain"/>
    <property type="match status" value="1"/>
</dbReference>
<dbReference type="InterPro" id="IPR009061">
    <property type="entry name" value="DNA-bd_dom_put_sf"/>
</dbReference>
<organism evidence="4 5">
    <name type="scientific">Delftia acidovorans</name>
    <name type="common">Pseudomonas acidovorans</name>
    <name type="synonym">Comamonas acidovorans</name>
    <dbReference type="NCBI Taxonomy" id="80866"/>
    <lineage>
        <taxon>Bacteria</taxon>
        <taxon>Pseudomonadati</taxon>
        <taxon>Pseudomonadota</taxon>
        <taxon>Betaproteobacteria</taxon>
        <taxon>Burkholderiales</taxon>
        <taxon>Comamonadaceae</taxon>
        <taxon>Delftia</taxon>
    </lineage>
</organism>
<dbReference type="Proteomes" id="UP001287445">
    <property type="component" value="Unassembled WGS sequence"/>
</dbReference>
<evidence type="ECO:0000259" key="3">
    <source>
        <dbReference type="Pfam" id="PF07825"/>
    </source>
</evidence>
<dbReference type="Gene3D" id="1.10.1660.20">
    <property type="match status" value="1"/>
</dbReference>
<reference evidence="4" key="1">
    <citation type="submission" date="2023-11" db="EMBL/GenBank/DDBJ databases">
        <title>Identification and selenium tolerance of Delftia acidovorans R3-25.</title>
        <authorList>
            <person name="Zhang S."/>
            <person name="Liu Y."/>
            <person name="Guo Y."/>
        </authorList>
    </citation>
    <scope>NUCLEOTIDE SEQUENCE</scope>
    <source>
        <strain evidence="4">R3-25</strain>
    </source>
</reference>